<dbReference type="GO" id="GO:0051377">
    <property type="term" value="F:mannose-ethanolamine phosphotransferase activity"/>
    <property type="evidence" value="ECO:0007669"/>
    <property type="project" value="UniProtKB-UniRule"/>
</dbReference>
<dbReference type="EC" id="2.-.-.-" evidence="1"/>
<reference evidence="2" key="2">
    <citation type="submission" date="2025-09" db="UniProtKB">
        <authorList>
            <consortium name="Ensembl"/>
        </authorList>
    </citation>
    <scope>IDENTIFICATION</scope>
</reference>
<keyword evidence="1" id="KW-0808">Transferase</keyword>
<sequence>FDIYFTSPLVHGMTPHQFCYSLYALDSSGNSNAPFLRNIIASKGSWGVSHTVPTESRPGHVALIAGFYEDVSAVARGMKHPIYFNKKERTFYVFCSSFPYIMNMEATVCKLDSQFMPIFSLCFIELLILKNSVYVFEIHLFNFL</sequence>
<proteinExistence type="inferred from homology"/>
<dbReference type="PANTHER" id="PTHR12250">
    <property type="entry name" value="PHOSPHATIDYLINOSITOL GLYCAN, CLASS N"/>
    <property type="match status" value="1"/>
</dbReference>
<dbReference type="Ensembl" id="ENSNNAT00000017554.1">
    <property type="protein sequence ID" value="ENSNNAP00000016730.1"/>
    <property type="gene ID" value="ENSNNAG00000011215.1"/>
</dbReference>
<dbReference type="GO" id="GO:0005789">
    <property type="term" value="C:endoplasmic reticulum membrane"/>
    <property type="evidence" value="ECO:0007669"/>
    <property type="project" value="UniProtKB-SubCell"/>
</dbReference>
<comment type="pathway">
    <text evidence="1">Glycolipid biosynthesis; glycosylphosphatidylinositol-anchor biosynthesis.</text>
</comment>
<accession>A0A8C6XM58</accession>
<evidence type="ECO:0000256" key="1">
    <source>
        <dbReference type="RuleBase" id="RU367138"/>
    </source>
</evidence>
<evidence type="ECO:0000313" key="3">
    <source>
        <dbReference type="Proteomes" id="UP000694559"/>
    </source>
</evidence>
<keyword evidence="1" id="KW-0256">Endoplasmic reticulum</keyword>
<keyword evidence="1" id="KW-0337">GPI-anchor biosynthesis</keyword>
<reference evidence="2" key="1">
    <citation type="submission" date="2025-08" db="UniProtKB">
        <authorList>
            <consortium name="Ensembl"/>
        </authorList>
    </citation>
    <scope>IDENTIFICATION</scope>
</reference>
<name>A0A8C6XM58_NAJNA</name>
<dbReference type="Proteomes" id="UP000694559">
    <property type="component" value="Unplaced"/>
</dbReference>
<organism evidence="2 3">
    <name type="scientific">Naja naja</name>
    <name type="common">Indian cobra</name>
    <dbReference type="NCBI Taxonomy" id="35670"/>
    <lineage>
        <taxon>Eukaryota</taxon>
        <taxon>Metazoa</taxon>
        <taxon>Chordata</taxon>
        <taxon>Craniata</taxon>
        <taxon>Vertebrata</taxon>
        <taxon>Euteleostomi</taxon>
        <taxon>Lepidosauria</taxon>
        <taxon>Squamata</taxon>
        <taxon>Bifurcata</taxon>
        <taxon>Unidentata</taxon>
        <taxon>Episquamata</taxon>
        <taxon>Toxicofera</taxon>
        <taxon>Serpentes</taxon>
        <taxon>Colubroidea</taxon>
        <taxon>Elapidae</taxon>
        <taxon>Elapinae</taxon>
        <taxon>Naja</taxon>
    </lineage>
</organism>
<dbReference type="OrthoDB" id="2748310at2759"/>
<dbReference type="InterPro" id="IPR007070">
    <property type="entry name" value="GPI_EtnP_transferase_1"/>
</dbReference>
<dbReference type="AlphaFoldDB" id="A0A8C6XM58"/>
<keyword evidence="3" id="KW-1185">Reference proteome</keyword>
<comment type="function">
    <text evidence="1">Ethanolamine phosphate transferase involved in glycosylphosphatidylinositol-anchor biosynthesis. Transfers ethanolamine phosphate to the first alpha-1,4-linked mannose of the glycosylphosphatidylinositol precursor of GPI-anchor.</text>
</comment>
<evidence type="ECO:0000313" key="2">
    <source>
        <dbReference type="Ensembl" id="ENSNNAP00000016730.1"/>
    </source>
</evidence>
<comment type="similarity">
    <text evidence="1">Belongs to the PIGG/PIGN/PIGO family. PIGN subfamily.</text>
</comment>
<dbReference type="UniPathway" id="UPA00196"/>
<dbReference type="GeneTree" id="ENSGT00390000017600"/>
<dbReference type="PANTHER" id="PTHR12250:SF0">
    <property type="entry name" value="GPI ETHANOLAMINE PHOSPHATE TRANSFERASE 1"/>
    <property type="match status" value="1"/>
</dbReference>
<dbReference type="GO" id="GO:0006506">
    <property type="term" value="P:GPI anchor biosynthetic process"/>
    <property type="evidence" value="ECO:0007669"/>
    <property type="project" value="UniProtKB-UniPathway"/>
</dbReference>
<comment type="subcellular location">
    <subcellularLocation>
        <location evidence="1">Endoplasmic reticulum membrane</location>
        <topology evidence="1">Multi-pass membrane protein</topology>
    </subcellularLocation>
</comment>
<protein>
    <recommendedName>
        <fullName evidence="1">GPI ethanolamine phosphate transferase 1</fullName>
        <ecNumber evidence="1">2.-.-.-</ecNumber>
    </recommendedName>
</protein>